<proteinExistence type="predicted"/>
<comment type="caution">
    <text evidence="2">The sequence shown here is derived from an EMBL/GenBank/DDBJ whole genome shotgun (WGS) entry which is preliminary data.</text>
</comment>
<protein>
    <recommendedName>
        <fullName evidence="1">Secretion system C-terminal sorting domain-containing protein</fullName>
    </recommendedName>
</protein>
<evidence type="ECO:0000313" key="2">
    <source>
        <dbReference type="EMBL" id="MBB3837717.1"/>
    </source>
</evidence>
<dbReference type="Proteomes" id="UP000541352">
    <property type="component" value="Unassembled WGS sequence"/>
</dbReference>
<reference evidence="2 3" key="1">
    <citation type="submission" date="2020-08" db="EMBL/GenBank/DDBJ databases">
        <title>Genomic Encyclopedia of Type Strains, Phase IV (KMG-IV): sequencing the most valuable type-strain genomes for metagenomic binning, comparative biology and taxonomic classification.</title>
        <authorList>
            <person name="Goeker M."/>
        </authorList>
    </citation>
    <scope>NUCLEOTIDE SEQUENCE [LARGE SCALE GENOMIC DNA]</scope>
    <source>
        <strain evidence="2 3">DSM 17976</strain>
    </source>
</reference>
<gene>
    <name evidence="2" type="ORF">FHS57_001714</name>
</gene>
<sequence length="564" mass="63956">MKNKNNIPFRVTHLVVKIACVLAGFGGMELKAQECTSSFQWTPVKTNNVIEWEKFPAFSLPFTIIYEGPRFGDTKSLPLSRGFSHLATFSGNESATLPFEQRAVTWYHVATEAGSQPWADRAIRSPWGNDQNVYNSIWENQLRGHADAFQDSQGGKPLAYSIVGLDIERIFDTDREIAAIKTQPRIPEAYRSLSDAQFVERYKRDMQRQYAAPVDFLRKKSVETTKIGSYSDALVRGSFTNWLAMDLTTWKDWTTNSNLLLHVMKDSTSGQPGGPFYNQLNLLTPSCYYYYDYNTSPLGKDYLAYLLFVIEANRVWSDKPVIPYIWMRYHDAFNPTVPFVPSFVAEATAIFPFFSGAKGLWLWEAPVDDTRQDNYASYEYFIGGLYRLSQFKEFFEGANQLVIPTPALESSKAKSAIWRGVVKGSNILIAAQNPYVSSDTQETTINVSFQNWQKTITLKGREVFLCSFDLNTITSVEETHGLKDIKVTPNPAHEKIYYRVESVSSAAASIFLTDLVGKVHSKEEAMLKEGINEREINASKLPTGTYLLHVEVNGRRLSERVLIK</sequence>
<dbReference type="InterPro" id="IPR026444">
    <property type="entry name" value="Secre_tail"/>
</dbReference>
<feature type="domain" description="Secretion system C-terminal sorting" evidence="1">
    <location>
        <begin position="489"/>
        <end position="563"/>
    </location>
</feature>
<accession>A0A7W5ZKY6</accession>
<evidence type="ECO:0000259" key="1">
    <source>
        <dbReference type="Pfam" id="PF18962"/>
    </source>
</evidence>
<name>A0A7W5ZKY6_9BACT</name>
<dbReference type="Pfam" id="PF18962">
    <property type="entry name" value="Por_Secre_tail"/>
    <property type="match status" value="1"/>
</dbReference>
<dbReference type="EMBL" id="JACIBY010000003">
    <property type="protein sequence ID" value="MBB3837717.1"/>
    <property type="molecule type" value="Genomic_DNA"/>
</dbReference>
<evidence type="ECO:0000313" key="3">
    <source>
        <dbReference type="Proteomes" id="UP000541352"/>
    </source>
</evidence>
<dbReference type="RefSeq" id="WP_183972483.1">
    <property type="nucleotide sequence ID" value="NZ_JACIBY010000003.1"/>
</dbReference>
<dbReference type="NCBIfam" id="TIGR04183">
    <property type="entry name" value="Por_Secre_tail"/>
    <property type="match status" value="1"/>
</dbReference>
<dbReference type="AlphaFoldDB" id="A0A7W5ZKY6"/>
<keyword evidence="3" id="KW-1185">Reference proteome</keyword>
<organism evidence="2 3">
    <name type="scientific">Runella defluvii</name>
    <dbReference type="NCBI Taxonomy" id="370973"/>
    <lineage>
        <taxon>Bacteria</taxon>
        <taxon>Pseudomonadati</taxon>
        <taxon>Bacteroidota</taxon>
        <taxon>Cytophagia</taxon>
        <taxon>Cytophagales</taxon>
        <taxon>Spirosomataceae</taxon>
        <taxon>Runella</taxon>
    </lineage>
</organism>